<evidence type="ECO:0000259" key="3">
    <source>
        <dbReference type="Pfam" id="PF01738"/>
    </source>
</evidence>
<evidence type="ECO:0000313" key="5">
    <source>
        <dbReference type="Proteomes" id="UP000539985"/>
    </source>
</evidence>
<dbReference type="InterPro" id="IPR029058">
    <property type="entry name" value="AB_hydrolase_fold"/>
</dbReference>
<evidence type="ECO:0000256" key="1">
    <source>
        <dbReference type="ARBA" id="ARBA00022801"/>
    </source>
</evidence>
<dbReference type="InterPro" id="IPR002925">
    <property type="entry name" value="Dienelactn_hydro"/>
</dbReference>
<dbReference type="Gene3D" id="3.40.50.1820">
    <property type="entry name" value="alpha/beta hydrolase"/>
    <property type="match status" value="1"/>
</dbReference>
<dbReference type="Proteomes" id="UP000539985">
    <property type="component" value="Unassembled WGS sequence"/>
</dbReference>
<feature type="domain" description="Dienelactone hydrolase" evidence="3">
    <location>
        <begin position="88"/>
        <end position="261"/>
    </location>
</feature>
<dbReference type="PANTHER" id="PTHR22946">
    <property type="entry name" value="DIENELACTONE HYDROLASE DOMAIN-CONTAINING PROTEIN-RELATED"/>
    <property type="match status" value="1"/>
</dbReference>
<organism evidence="4 5">
    <name type="scientific">Pseudomonas gingeri</name>
    <dbReference type="NCBI Taxonomy" id="117681"/>
    <lineage>
        <taxon>Bacteria</taxon>
        <taxon>Pseudomonadati</taxon>
        <taxon>Pseudomonadota</taxon>
        <taxon>Gammaproteobacteria</taxon>
        <taxon>Pseudomonadales</taxon>
        <taxon>Pseudomonadaceae</taxon>
        <taxon>Pseudomonas</taxon>
    </lineage>
</organism>
<dbReference type="RefSeq" id="WP_177101464.1">
    <property type="nucleotide sequence ID" value="NZ_JACAQB010000005.1"/>
</dbReference>
<keyword evidence="1 4" id="KW-0378">Hydrolase</keyword>
<dbReference type="SUPFAM" id="SSF53474">
    <property type="entry name" value="alpha/beta-Hydrolases"/>
    <property type="match status" value="1"/>
</dbReference>
<dbReference type="Pfam" id="PF01738">
    <property type="entry name" value="DLH"/>
    <property type="match status" value="1"/>
</dbReference>
<dbReference type="EMBL" id="JACAQB010000005">
    <property type="protein sequence ID" value="NWB96163.1"/>
    <property type="molecule type" value="Genomic_DNA"/>
</dbReference>
<proteinExistence type="predicted"/>
<sequence length="294" mass="32054">MLLKALGGLFAAIVFSDPTLAAITEREVTIPVTVKGFFGDSQQNMVATEFRPEGPGPFPLLVLNHGTPRSKADNARMKDGFKPQARLFAQRGFVVINPLRLGFGKSDGVAGDSYGNCHNPSYFEAGLETARDIAAAVTYARSKPYIDTTRIVLVGQSGGGFGVLALASLNQPGVIGVINFAGGRGSRGPDEVCDESKLVETFDRYAKTTHVPMLWFYSENDHFFYAALARKLYGAYQHEGVDVRFIVAPPYRNDGHGFFHHVENAPVWMREVEPFLQKIGLPAPHDTAQAVIAH</sequence>
<dbReference type="GO" id="GO:0052689">
    <property type="term" value="F:carboxylic ester hydrolase activity"/>
    <property type="evidence" value="ECO:0007669"/>
    <property type="project" value="UniProtKB-ARBA"/>
</dbReference>
<name>A0A7Y7XCE2_9PSED</name>
<dbReference type="AlphaFoldDB" id="A0A7Y7XCE2"/>
<evidence type="ECO:0000313" key="4">
    <source>
        <dbReference type="EMBL" id="NWB96163.1"/>
    </source>
</evidence>
<evidence type="ECO:0000256" key="2">
    <source>
        <dbReference type="SAM" id="SignalP"/>
    </source>
</evidence>
<protein>
    <submittedName>
        <fullName evidence="4">Dienelactone hydrolase family protein</fullName>
    </submittedName>
</protein>
<gene>
    <name evidence="4" type="ORF">HX882_09700</name>
</gene>
<keyword evidence="2" id="KW-0732">Signal</keyword>
<feature type="chain" id="PRO_5030745744" evidence="2">
    <location>
        <begin position="22"/>
        <end position="294"/>
    </location>
</feature>
<feature type="signal peptide" evidence="2">
    <location>
        <begin position="1"/>
        <end position="21"/>
    </location>
</feature>
<comment type="caution">
    <text evidence="4">The sequence shown here is derived from an EMBL/GenBank/DDBJ whole genome shotgun (WGS) entry which is preliminary data.</text>
</comment>
<reference evidence="4 5" key="1">
    <citation type="submission" date="2020-04" db="EMBL/GenBank/DDBJ databases">
        <title>Molecular characterization of pseudomonads from Agaricus bisporus reveal novel blotch 2 pathogens in Western Europe.</title>
        <authorList>
            <person name="Taparia T."/>
            <person name="Krijger M."/>
            <person name="Haynes E."/>
            <person name="Elpinstone J.G."/>
            <person name="Noble R."/>
            <person name="Van Der Wolf J."/>
        </authorList>
    </citation>
    <scope>NUCLEOTIDE SEQUENCE [LARGE SCALE GENOMIC DNA]</scope>
    <source>
        <strain evidence="4 5">H7001</strain>
    </source>
</reference>
<accession>A0A7Y7XCE2</accession>
<dbReference type="PANTHER" id="PTHR22946:SF9">
    <property type="entry name" value="POLYKETIDE TRANSFERASE AF380"/>
    <property type="match status" value="1"/>
</dbReference>
<dbReference type="InterPro" id="IPR050261">
    <property type="entry name" value="FrsA_esterase"/>
</dbReference>